<dbReference type="GO" id="GO:0005615">
    <property type="term" value="C:extracellular space"/>
    <property type="evidence" value="ECO:0007669"/>
    <property type="project" value="TreeGrafter"/>
</dbReference>
<gene>
    <name evidence="8" type="ORF">BA177_00295</name>
</gene>
<name>A0A193LBL2_9GAMM</name>
<keyword evidence="9" id="KW-1185">Reference proteome</keyword>
<dbReference type="Pfam" id="PF00246">
    <property type="entry name" value="Peptidase_M14"/>
    <property type="match status" value="1"/>
</dbReference>
<dbReference type="InterPro" id="IPR029062">
    <property type="entry name" value="Class_I_gatase-like"/>
</dbReference>
<evidence type="ECO:0000256" key="2">
    <source>
        <dbReference type="ARBA" id="ARBA00005988"/>
    </source>
</evidence>
<keyword evidence="6" id="KW-0482">Metalloprotease</keyword>
<evidence type="ECO:0000256" key="4">
    <source>
        <dbReference type="ARBA" id="ARBA00022801"/>
    </source>
</evidence>
<dbReference type="PANTHER" id="PTHR11705:SF143">
    <property type="entry name" value="SLL0236 PROTEIN"/>
    <property type="match status" value="1"/>
</dbReference>
<protein>
    <recommendedName>
        <fullName evidence="7">Peptidase M14 domain-containing protein</fullName>
    </recommendedName>
</protein>
<dbReference type="Gene3D" id="3.40.630.10">
    <property type="entry name" value="Zn peptidases"/>
    <property type="match status" value="1"/>
</dbReference>
<dbReference type="InterPro" id="IPR000834">
    <property type="entry name" value="Peptidase_M14"/>
</dbReference>
<evidence type="ECO:0000313" key="9">
    <source>
        <dbReference type="Proteomes" id="UP000092695"/>
    </source>
</evidence>
<keyword evidence="3" id="KW-0645">Protease</keyword>
<feature type="domain" description="Peptidase M14" evidence="7">
    <location>
        <begin position="54"/>
        <end position="220"/>
    </location>
</feature>
<dbReference type="AlphaFoldDB" id="A0A193LBL2"/>
<dbReference type="SUPFAM" id="SSF52317">
    <property type="entry name" value="Class I glutamine amidotransferase-like"/>
    <property type="match status" value="1"/>
</dbReference>
<dbReference type="SUPFAM" id="SSF53187">
    <property type="entry name" value="Zn-dependent exopeptidases"/>
    <property type="match status" value="1"/>
</dbReference>
<organism evidence="8 9">
    <name type="scientific">Woeseia oceani</name>
    <dbReference type="NCBI Taxonomy" id="1548547"/>
    <lineage>
        <taxon>Bacteria</taxon>
        <taxon>Pseudomonadati</taxon>
        <taxon>Pseudomonadota</taxon>
        <taxon>Gammaproteobacteria</taxon>
        <taxon>Woeseiales</taxon>
        <taxon>Woeseiaceae</taxon>
        <taxon>Woeseia</taxon>
    </lineage>
</organism>
<keyword evidence="5" id="KW-0862">Zinc</keyword>
<dbReference type="Proteomes" id="UP000092695">
    <property type="component" value="Chromosome"/>
</dbReference>
<accession>A0A193LBL2</accession>
<dbReference type="STRING" id="1548547.BA177_00295"/>
<evidence type="ECO:0000256" key="3">
    <source>
        <dbReference type="ARBA" id="ARBA00022670"/>
    </source>
</evidence>
<dbReference type="GO" id="GO:0006508">
    <property type="term" value="P:proteolysis"/>
    <property type="evidence" value="ECO:0007669"/>
    <property type="project" value="UniProtKB-KW"/>
</dbReference>
<dbReference type="EMBL" id="CP016268">
    <property type="protein sequence ID" value="ANO49858.1"/>
    <property type="molecule type" value="Genomic_DNA"/>
</dbReference>
<evidence type="ECO:0000313" key="8">
    <source>
        <dbReference type="EMBL" id="ANO49858.1"/>
    </source>
</evidence>
<comment type="similarity">
    <text evidence="2">Belongs to the peptidase M14 family.</text>
</comment>
<evidence type="ECO:0000256" key="5">
    <source>
        <dbReference type="ARBA" id="ARBA00022833"/>
    </source>
</evidence>
<evidence type="ECO:0000256" key="1">
    <source>
        <dbReference type="ARBA" id="ARBA00001947"/>
    </source>
</evidence>
<dbReference type="GO" id="GO:0008270">
    <property type="term" value="F:zinc ion binding"/>
    <property type="evidence" value="ECO:0007669"/>
    <property type="project" value="InterPro"/>
</dbReference>
<dbReference type="PANTHER" id="PTHR11705">
    <property type="entry name" value="PROTEASE FAMILY M14 CARBOXYPEPTIDASE A,B"/>
    <property type="match status" value="1"/>
</dbReference>
<evidence type="ECO:0000256" key="6">
    <source>
        <dbReference type="ARBA" id="ARBA00023049"/>
    </source>
</evidence>
<dbReference type="KEGG" id="woc:BA177_00295"/>
<keyword evidence="4" id="KW-0378">Hydrolase</keyword>
<evidence type="ECO:0000259" key="7">
    <source>
        <dbReference type="Pfam" id="PF00246"/>
    </source>
</evidence>
<comment type="cofactor">
    <cofactor evidence="1">
        <name>Zn(2+)</name>
        <dbReference type="ChEBI" id="CHEBI:29105"/>
    </cofactor>
</comment>
<sequence>MLFAATTSAQEAAFDPDAEMFPADVQYDTRIPTPAQFLGRPLGAAPVRHHELVEYINKVAGLSDRLSVEVIGYSHERRPILFVVATSPENQARIDDIRTQHIALTEPALRQSVTADMPVITWLNYGVHGAEASGMDASLPTVYYLAAAQGARVDQLLSGSVILVTAVFNPDGHANRVAWLDTYGSRVVNPDPNNMEQDYDGRLARTNHYGFDLNRQWLSVTQPESRAWMRKWHEWRPNVSVDYHEMGSEQTYYFAPGIPTRTHPLIPDESMQLVADVVAPAEQFLDSQGRLYFHGDRYDHFFLGKGAGFPLVNGGIGILHEASAARGVARNTSNGLRTYRENILKHFRTSIANAEGALQQRDALLQFQKSFYDSAAERASNHSVKAYVFAAPGDDARLYHFVDLLNFHRIEVRTLAQDVTEGGITYRANEAMIVSLDQPQHQLIRSIFETMTEFEDTTFYDVSTWTVPLAYGLDYASLSGRRLNSSQLGEPAALEMPVASAPDKAAYAYAFEWNGYYAPRALNRVLSEDLLARVAIDPFVVQTTRGSVNLDRGSVVVAFDRQEQARDRIDELMRTIAREDSVTVHALSSGRSAIGTRGSDVGGQFFKALKKPEILLVAGRDLDWYNAGEIWHLLDQRMDMKVTIRDRDRLGGVPLNQYTHLVFVGGNYDNYAPEYAGRIRQWVNEGGTIIGVRQGADWVRSNVLDWIDPLAEDAAGLRLALSESGHPPVEDPLQVPERFSYAEKEKRDALDVIGGAIFAGDLDNAHPLGFGYQRRNIALHKNTTSVLTRPTNPYASVITYATPPLLSGYASETNLQQLEGTAALIAERKGAGSVILFADNPTFRATWFGTDKLLMNALFFSKAFNPPPER</sequence>
<dbReference type="GO" id="GO:0004181">
    <property type="term" value="F:metallocarboxypeptidase activity"/>
    <property type="evidence" value="ECO:0007669"/>
    <property type="project" value="InterPro"/>
</dbReference>
<proteinExistence type="inferred from homology"/>
<reference evidence="8 9" key="1">
    <citation type="submission" date="2016-06" db="EMBL/GenBank/DDBJ databases">
        <title>Complete genome sequence of a deep-branching marine Gamma Proteobacterium Woeseia oceani type strain XK5.</title>
        <authorList>
            <person name="Mu D."/>
            <person name="Du Z."/>
        </authorList>
    </citation>
    <scope>NUCLEOTIDE SEQUENCE [LARGE SCALE GENOMIC DNA]</scope>
    <source>
        <strain evidence="8 9">XK5</strain>
    </source>
</reference>